<dbReference type="AlphaFoldDB" id="A0A9Q3J7S3"/>
<dbReference type="EMBL" id="AVOT02064826">
    <property type="protein sequence ID" value="MBW0557114.1"/>
    <property type="molecule type" value="Genomic_DNA"/>
</dbReference>
<sequence>MHWGYPARKTAKDFFDAIKARCCPGNCFQKLKVVCDLLGVLIENGAGHPQPNTTLILTLCRTFAMFKKLGVDTNELEGLLAQAVCHAPPDLGQVVFNQLVTAAILAKGNKKPFSTFIGQVIMNALQKNTDSNQRSSPFIYCVSEPLTPTIHLPRPHSPFLSRSFMQAEDVHRPPEHLVDRFGGSCFHCGRTGHWELTAHILGVLLTQTHGLLLLGPCVQYARGCLSAIPTLYQQERVSQVLFVKRNTSDRVLIDTGESIHMSGSHCFATDIQDIPPFCIFFADSNSSVAISQTTTFKLPVKNSFVIICDIPFTQKILGTILSVGRLCRAGVIPFFNGLSLSLLVTTTFVKDCWWMDVVRGGRPI</sequence>
<keyword evidence="2" id="KW-1185">Reference proteome</keyword>
<evidence type="ECO:0000313" key="1">
    <source>
        <dbReference type="EMBL" id="MBW0557114.1"/>
    </source>
</evidence>
<dbReference type="Proteomes" id="UP000765509">
    <property type="component" value="Unassembled WGS sequence"/>
</dbReference>
<protein>
    <submittedName>
        <fullName evidence="1">Uncharacterized protein</fullName>
    </submittedName>
</protein>
<feature type="non-terminal residue" evidence="1">
    <location>
        <position position="364"/>
    </location>
</feature>
<gene>
    <name evidence="1" type="ORF">O181_096829</name>
</gene>
<evidence type="ECO:0000313" key="2">
    <source>
        <dbReference type="Proteomes" id="UP000765509"/>
    </source>
</evidence>
<accession>A0A9Q3J7S3</accession>
<name>A0A9Q3J7S3_9BASI</name>
<proteinExistence type="predicted"/>
<organism evidence="1 2">
    <name type="scientific">Austropuccinia psidii MF-1</name>
    <dbReference type="NCBI Taxonomy" id="1389203"/>
    <lineage>
        <taxon>Eukaryota</taxon>
        <taxon>Fungi</taxon>
        <taxon>Dikarya</taxon>
        <taxon>Basidiomycota</taxon>
        <taxon>Pucciniomycotina</taxon>
        <taxon>Pucciniomycetes</taxon>
        <taxon>Pucciniales</taxon>
        <taxon>Sphaerophragmiaceae</taxon>
        <taxon>Austropuccinia</taxon>
    </lineage>
</organism>
<reference evidence="1" key="1">
    <citation type="submission" date="2021-03" db="EMBL/GenBank/DDBJ databases">
        <title>Draft genome sequence of rust myrtle Austropuccinia psidii MF-1, a brazilian biotype.</title>
        <authorList>
            <person name="Quecine M.C."/>
            <person name="Pachon D.M.R."/>
            <person name="Bonatelli M.L."/>
            <person name="Correr F.H."/>
            <person name="Franceschini L.M."/>
            <person name="Leite T.F."/>
            <person name="Margarido G.R.A."/>
            <person name="Almeida C.A."/>
            <person name="Ferrarezi J.A."/>
            <person name="Labate C.A."/>
        </authorList>
    </citation>
    <scope>NUCLEOTIDE SEQUENCE</scope>
    <source>
        <strain evidence="1">MF-1</strain>
    </source>
</reference>
<comment type="caution">
    <text evidence="1">The sequence shown here is derived from an EMBL/GenBank/DDBJ whole genome shotgun (WGS) entry which is preliminary data.</text>
</comment>